<evidence type="ECO:0000313" key="2">
    <source>
        <dbReference type="EMBL" id="GFH23529.1"/>
    </source>
</evidence>
<feature type="region of interest" description="Disordered" evidence="1">
    <location>
        <begin position="25"/>
        <end position="56"/>
    </location>
</feature>
<dbReference type="EMBL" id="BLLF01002294">
    <property type="protein sequence ID" value="GFH23529.1"/>
    <property type="molecule type" value="Genomic_DNA"/>
</dbReference>
<accession>A0A699ZV82</accession>
<gene>
    <name evidence="2" type="ORF">HaLaN_21152</name>
</gene>
<keyword evidence="3" id="KW-1185">Reference proteome</keyword>
<evidence type="ECO:0000256" key="1">
    <source>
        <dbReference type="SAM" id="MobiDB-lite"/>
    </source>
</evidence>
<sequence length="107" mass="11367">MGQPFLLTLPLHPAWQLLPTHIVSHSSASRKGTQPQPSAISTGGAMPASTVPGHHIPAKSADEILRLFDEAPRHSAGSEFGDFVAGSMMVGHRQQAYHPGMGNSHLQ</sequence>
<organism evidence="2 3">
    <name type="scientific">Haematococcus lacustris</name>
    <name type="common">Green alga</name>
    <name type="synonym">Haematococcus pluvialis</name>
    <dbReference type="NCBI Taxonomy" id="44745"/>
    <lineage>
        <taxon>Eukaryota</taxon>
        <taxon>Viridiplantae</taxon>
        <taxon>Chlorophyta</taxon>
        <taxon>core chlorophytes</taxon>
        <taxon>Chlorophyceae</taxon>
        <taxon>CS clade</taxon>
        <taxon>Chlamydomonadales</taxon>
        <taxon>Haematococcaceae</taxon>
        <taxon>Haematococcus</taxon>
    </lineage>
</organism>
<dbReference type="AlphaFoldDB" id="A0A699ZV82"/>
<feature type="compositionally biased region" description="Polar residues" evidence="1">
    <location>
        <begin position="25"/>
        <end position="41"/>
    </location>
</feature>
<proteinExistence type="predicted"/>
<protein>
    <submittedName>
        <fullName evidence="2">Uncharacterized protein</fullName>
    </submittedName>
</protein>
<reference evidence="2 3" key="1">
    <citation type="submission" date="2020-02" db="EMBL/GenBank/DDBJ databases">
        <title>Draft genome sequence of Haematococcus lacustris strain NIES-144.</title>
        <authorList>
            <person name="Morimoto D."/>
            <person name="Nakagawa S."/>
            <person name="Yoshida T."/>
            <person name="Sawayama S."/>
        </authorList>
    </citation>
    <scope>NUCLEOTIDE SEQUENCE [LARGE SCALE GENOMIC DNA]</scope>
    <source>
        <strain evidence="2 3">NIES-144</strain>
    </source>
</reference>
<evidence type="ECO:0000313" key="3">
    <source>
        <dbReference type="Proteomes" id="UP000485058"/>
    </source>
</evidence>
<name>A0A699ZV82_HAELA</name>
<dbReference type="Proteomes" id="UP000485058">
    <property type="component" value="Unassembled WGS sequence"/>
</dbReference>
<comment type="caution">
    <text evidence="2">The sequence shown here is derived from an EMBL/GenBank/DDBJ whole genome shotgun (WGS) entry which is preliminary data.</text>
</comment>